<proteinExistence type="predicted"/>
<feature type="region of interest" description="Disordered" evidence="4">
    <location>
        <begin position="981"/>
        <end position="1005"/>
    </location>
</feature>
<reference evidence="6 7" key="1">
    <citation type="submission" date="2019-06" db="EMBL/GenBank/DDBJ databases">
        <authorList>
            <person name="Broberg M."/>
        </authorList>
    </citation>
    <scope>NUCLEOTIDE SEQUENCE [LARGE SCALE GENOMIC DNA]</scope>
</reference>
<keyword evidence="7" id="KW-1185">Reference proteome</keyword>
<feature type="compositionally biased region" description="Acidic residues" evidence="4">
    <location>
        <begin position="1039"/>
        <end position="1050"/>
    </location>
</feature>
<evidence type="ECO:0000313" key="6">
    <source>
        <dbReference type="EMBL" id="VUC24655.1"/>
    </source>
</evidence>
<gene>
    <name evidence="6" type="ORF">CLO192961_LOCUS147962</name>
</gene>
<dbReference type="PANTHER" id="PTHR14396:SF10">
    <property type="entry name" value="CLASPIN"/>
    <property type="match status" value="1"/>
</dbReference>
<dbReference type="PANTHER" id="PTHR14396">
    <property type="entry name" value="CLASPIN"/>
    <property type="match status" value="1"/>
</dbReference>
<dbReference type="InterPro" id="IPR024146">
    <property type="entry name" value="Claspin"/>
</dbReference>
<sequence length="1293" mass="141348">MGSSRASTPASGRESPEPLTPRSKIKALLAAVDNSDDEASGPQISKILQGPFSRPNNLGSTQETEATDEESDEEIRPRGRLAARMHAAAASTEVHKPATESRDESGSNVQQDVDMAKPQENDEDEDDILPVAPRRLIRRAAQDDATDAEGAPAPRSPSPGLFVSSPARPSPTKSHGNVSDAEEFLPALKSDRFKALVERKKQERRAREAAEEERNAERRAAQEKLASELEQLDSDHSNVSDITDDEGGRKLTQGARPTRKASKKAVEDMNRETQRMARNMQLAHEAKTRKKISKSSLFERFNFRPAGAPAPETASSSRPATPPTDAEMKNSDTPPSSPPVGEKELEVVQTTAATSEIPPAVEEETPALDKGKGKEVLPPKIEQPIAPPKRNVRVKMPAQAVNLLTFDSDDELEITDLKRGKVDAVFNNVPKQTTVASHSMQALRALAQLRSPGKDVRRKKKASDMSVGELQFNLHQKVRQQAKVERDKRMEMLKAQGIVVQTAEERERQMQEVEDIVAKAREEAEQIMAQERAEAKKNKGENDDPLDWDESDDEEYQASADEGEELADVELSGSEEENGESDEDEEMEAAGESLVDGQAAEDGESEDETIEQSDDGIEDTTMADDDEGLPTSSKRRSRKQAMIVSDDDEEDEVDPEATPRPKATSQATPRPKSVTQATPNTKGSTTPGSVLRSARKNFIPGLPVKGPAGLGLTQIFAGTMDDSQMSPTNGPTQSMMPDFDNFPDSNFSATMDEPADMMTQTQNPETQGVQLNLSQSQMRGLDSLLREVPATQYSDMMEPSQDGGFQDHTPLKDRFIDAPHSTVETVIANPDDIVNGSPLIRRGRLRRRMESVAEVDEVAPTAPEAEETASNAFGAMLKGAKKARKQMLAEDFNKKKSKAKEMVEEQAEESEDEYRGLGGVDGEDSDDESVASVKEMIDDAAGNDLDEGKLAAYYADQARASDEKQVEKLFKDITSGMLRRKRGADYDLSDSDDGGEARRKMKRRQFAKMQKALFADERVKKMAENPGNQAFLRTIEDHGSDEEMDFLDITEEPRESPESQSQEDQNEKFKVVPNSQPQSVLGSAPANRPPAHMRRTKAGRKPTNIGEVRETLSSLLEDGREMSIIPATEAGSDSENEDVDPTASARSDKENVAPNPRRRGAAVVDRISLKRNSSSMMSDSGSRMAFAAQSSSSSFKVPALLRRATTNSLQSTSASSSGTSTPTMGGSSASGFGNEAKIKKTASKKSGINAFARETERRAKIQENERRRQEKKVRGAENRLGVVGGLLGKNAFQ</sequence>
<feature type="compositionally biased region" description="Basic and acidic residues" evidence="4">
    <location>
        <begin position="93"/>
        <end position="105"/>
    </location>
</feature>
<evidence type="ECO:0000259" key="5">
    <source>
        <dbReference type="Pfam" id="PF09444"/>
    </source>
</evidence>
<accession>A0ABY6U3I2</accession>
<feature type="compositionally biased region" description="Polar residues" evidence="4">
    <location>
        <begin position="1"/>
        <end position="10"/>
    </location>
</feature>
<comment type="subcellular location">
    <subcellularLocation>
        <location evidence="1">Nucleus</location>
    </subcellularLocation>
</comment>
<dbReference type="Proteomes" id="UP000766486">
    <property type="component" value="Unassembled WGS sequence"/>
</dbReference>
<evidence type="ECO:0000256" key="4">
    <source>
        <dbReference type="SAM" id="MobiDB-lite"/>
    </source>
</evidence>
<evidence type="ECO:0000256" key="1">
    <source>
        <dbReference type="ARBA" id="ARBA00004123"/>
    </source>
</evidence>
<feature type="region of interest" description="Disordered" evidence="4">
    <location>
        <begin position="1"/>
        <end position="391"/>
    </location>
</feature>
<dbReference type="EMBL" id="CABFNS010000722">
    <property type="protein sequence ID" value="VUC24655.1"/>
    <property type="molecule type" value="Genomic_DNA"/>
</dbReference>
<dbReference type="InterPro" id="IPR018564">
    <property type="entry name" value="Repl_chkpnt_MRC1_dom"/>
</dbReference>
<organism evidence="6 7">
    <name type="scientific">Bionectria ochroleuca</name>
    <name type="common">Gliocladium roseum</name>
    <dbReference type="NCBI Taxonomy" id="29856"/>
    <lineage>
        <taxon>Eukaryota</taxon>
        <taxon>Fungi</taxon>
        <taxon>Dikarya</taxon>
        <taxon>Ascomycota</taxon>
        <taxon>Pezizomycotina</taxon>
        <taxon>Sordariomycetes</taxon>
        <taxon>Hypocreomycetidae</taxon>
        <taxon>Hypocreales</taxon>
        <taxon>Bionectriaceae</taxon>
        <taxon>Clonostachys</taxon>
    </lineage>
</organism>
<feature type="compositionally biased region" description="Basic and acidic residues" evidence="4">
    <location>
        <begin position="189"/>
        <end position="238"/>
    </location>
</feature>
<feature type="domain" description="DNA replication checkpoint mediator MRC1" evidence="5">
    <location>
        <begin position="895"/>
        <end position="1033"/>
    </location>
</feature>
<feature type="region of interest" description="Disordered" evidence="4">
    <location>
        <begin position="529"/>
        <end position="694"/>
    </location>
</feature>
<feature type="region of interest" description="Disordered" evidence="4">
    <location>
        <begin position="1025"/>
        <end position="1162"/>
    </location>
</feature>
<feature type="compositionally biased region" description="Basic and acidic residues" evidence="4">
    <location>
        <begin position="891"/>
        <end position="903"/>
    </location>
</feature>
<name>A0ABY6U3I2_BIOOC</name>
<feature type="compositionally biased region" description="Basic and acidic residues" evidence="4">
    <location>
        <begin position="1253"/>
        <end position="1276"/>
    </location>
</feature>
<feature type="compositionally biased region" description="Basic residues" evidence="4">
    <location>
        <begin position="1091"/>
        <end position="1100"/>
    </location>
</feature>
<comment type="caution">
    <text evidence="6">The sequence shown here is derived from an EMBL/GenBank/DDBJ whole genome shotgun (WGS) entry which is preliminary data.</text>
</comment>
<feature type="region of interest" description="Disordered" evidence="4">
    <location>
        <begin position="891"/>
        <end position="930"/>
    </location>
</feature>
<feature type="compositionally biased region" description="Acidic residues" evidence="4">
    <location>
        <begin position="599"/>
        <end position="628"/>
    </location>
</feature>
<protein>
    <recommendedName>
        <fullName evidence="5">DNA replication checkpoint mediator MRC1 domain-containing protein</fullName>
    </recommendedName>
</protein>
<dbReference type="Pfam" id="PF09444">
    <property type="entry name" value="MRC1"/>
    <property type="match status" value="1"/>
</dbReference>
<feature type="compositionally biased region" description="Low complexity" evidence="4">
    <location>
        <begin position="1205"/>
        <end position="1231"/>
    </location>
</feature>
<feature type="compositionally biased region" description="Basic and acidic residues" evidence="4">
    <location>
        <begin position="367"/>
        <end position="377"/>
    </location>
</feature>
<feature type="compositionally biased region" description="Polar residues" evidence="4">
    <location>
        <begin position="663"/>
        <end position="688"/>
    </location>
</feature>
<feature type="compositionally biased region" description="Basic and acidic residues" evidence="4">
    <location>
        <begin position="531"/>
        <end position="542"/>
    </location>
</feature>
<keyword evidence="2" id="KW-0597">Phosphoprotein</keyword>
<feature type="region of interest" description="Disordered" evidence="4">
    <location>
        <begin position="1205"/>
        <end position="1276"/>
    </location>
</feature>
<evidence type="ECO:0000313" key="7">
    <source>
        <dbReference type="Proteomes" id="UP000766486"/>
    </source>
</evidence>
<evidence type="ECO:0000256" key="2">
    <source>
        <dbReference type="ARBA" id="ARBA00022553"/>
    </source>
</evidence>
<feature type="compositionally biased region" description="Acidic residues" evidence="4">
    <location>
        <begin position="543"/>
        <end position="589"/>
    </location>
</feature>
<keyword evidence="3" id="KW-0539">Nucleus</keyword>
<feature type="compositionally biased region" description="Basic and acidic residues" evidence="4">
    <location>
        <begin position="264"/>
        <end position="275"/>
    </location>
</feature>
<evidence type="ECO:0000256" key="3">
    <source>
        <dbReference type="ARBA" id="ARBA00023242"/>
    </source>
</evidence>
<feature type="compositionally biased region" description="Acidic residues" evidence="4">
    <location>
        <begin position="645"/>
        <end position="655"/>
    </location>
</feature>